<dbReference type="InterPro" id="IPR029441">
    <property type="entry name" value="Cass2"/>
</dbReference>
<dbReference type="SMART" id="SM00871">
    <property type="entry name" value="AraC_E_bind"/>
    <property type="match status" value="1"/>
</dbReference>
<dbReference type="GeneID" id="66834731"/>
<evidence type="ECO:0000313" key="3">
    <source>
        <dbReference type="Proteomes" id="UP000042997"/>
    </source>
</evidence>
<dbReference type="PANTHER" id="PTHR36444:SF2">
    <property type="entry name" value="TRANSCRIPTIONAL REGULATOR PROTEIN YOBU-RELATED"/>
    <property type="match status" value="1"/>
</dbReference>
<dbReference type="SUPFAM" id="SSF55136">
    <property type="entry name" value="Probable bacterial effector-binding domain"/>
    <property type="match status" value="1"/>
</dbReference>
<evidence type="ECO:0000313" key="2">
    <source>
        <dbReference type="EMBL" id="CDZ91348.1"/>
    </source>
</evidence>
<dbReference type="InterPro" id="IPR011256">
    <property type="entry name" value="Reg_factor_effector_dom_sf"/>
</dbReference>
<organism evidence="2 3">
    <name type="scientific">Rhodococcus ruber</name>
    <dbReference type="NCBI Taxonomy" id="1830"/>
    <lineage>
        <taxon>Bacteria</taxon>
        <taxon>Bacillati</taxon>
        <taxon>Actinomycetota</taxon>
        <taxon>Actinomycetes</taxon>
        <taxon>Mycobacteriales</taxon>
        <taxon>Nocardiaceae</taxon>
        <taxon>Rhodococcus</taxon>
    </lineage>
</organism>
<dbReference type="OrthoDB" id="4540146at2"/>
<dbReference type="Gene3D" id="3.20.80.10">
    <property type="entry name" value="Regulatory factor, effector binding domain"/>
    <property type="match status" value="1"/>
</dbReference>
<sequence length="153" mass="16973">MSFQIVQRERTLVAGLPVRSPRRALGKVRDRALDRAWSAVLKQELGGPLASAYTDHAVDIDSYYTQTVGYQCESLDQVTEGHIVACLPAGTYAKFSSTGTFPGVFIDLWDQIRAAEEAGEIVRSFTGDFEFYPHAYRIDMYVSIVTSEKAGVQ</sequence>
<reference evidence="2 3" key="1">
    <citation type="journal article" date="2014" name="Genome Announc.">
        <title>Draft Genome Sequence of Propane- and Butane-Oxidizing Actinobacterium Rhodococcus ruber IEGM 231.</title>
        <authorList>
            <person name="Ivshina I.B."/>
            <person name="Kuyukina M.S."/>
            <person name="Krivoruchko A.V."/>
            <person name="Barbe V."/>
            <person name="Fischer C."/>
        </authorList>
    </citation>
    <scope>NUCLEOTIDE SEQUENCE [LARGE SCALE GENOMIC DNA]</scope>
</reference>
<evidence type="ECO:0000259" key="1">
    <source>
        <dbReference type="SMART" id="SM00871"/>
    </source>
</evidence>
<dbReference type="RefSeq" id="WP_040274513.1">
    <property type="nucleotide sequence ID" value="NZ_CP038030.2"/>
</dbReference>
<name>A0A098BRJ3_9NOCA</name>
<dbReference type="InterPro" id="IPR053182">
    <property type="entry name" value="YobU-like_regulator"/>
</dbReference>
<dbReference type="Proteomes" id="UP000042997">
    <property type="component" value="Unassembled WGS sequence"/>
</dbReference>
<protein>
    <submittedName>
        <fullName evidence="2">AraC family transcriptional regulator</fullName>
    </submittedName>
</protein>
<proteinExistence type="predicted"/>
<dbReference type="InterPro" id="IPR010499">
    <property type="entry name" value="AraC_E-bd"/>
</dbReference>
<dbReference type="PANTHER" id="PTHR36444">
    <property type="entry name" value="TRANSCRIPTIONAL REGULATOR PROTEIN YOBU-RELATED"/>
    <property type="match status" value="1"/>
</dbReference>
<dbReference type="eggNOG" id="COG3708">
    <property type="taxonomic scope" value="Bacteria"/>
</dbReference>
<dbReference type="EMBL" id="CCSD01000097">
    <property type="protein sequence ID" value="CDZ91348.1"/>
    <property type="molecule type" value="Genomic_DNA"/>
</dbReference>
<gene>
    <name evidence="2" type="ORF">RHRU231_820118</name>
</gene>
<feature type="domain" description="AraC effector-binding" evidence="1">
    <location>
        <begin position="1"/>
        <end position="145"/>
    </location>
</feature>
<accession>A0A098BRJ3</accession>
<dbReference type="AlphaFoldDB" id="A0A098BRJ3"/>
<dbReference type="Pfam" id="PF14526">
    <property type="entry name" value="Cass2"/>
    <property type="match status" value="1"/>
</dbReference>